<accession>A0AA36MRI1</accession>
<dbReference type="AlphaFoldDB" id="A0AA36MRI1"/>
<evidence type="ECO:0000313" key="2">
    <source>
        <dbReference type="EMBL" id="CAJ1377458.1"/>
    </source>
</evidence>
<proteinExistence type="predicted"/>
<gene>
    <name evidence="2" type="ORF">EVOR1521_LOCUS6250</name>
</gene>
<reference evidence="2" key="1">
    <citation type="submission" date="2023-08" db="EMBL/GenBank/DDBJ databases">
        <authorList>
            <person name="Chen Y."/>
            <person name="Shah S."/>
            <person name="Dougan E. K."/>
            <person name="Thang M."/>
            <person name="Chan C."/>
        </authorList>
    </citation>
    <scope>NUCLEOTIDE SEQUENCE</scope>
</reference>
<comment type="caution">
    <text evidence="2">The sequence shown here is derived from an EMBL/GenBank/DDBJ whole genome shotgun (WGS) entry which is preliminary data.</text>
</comment>
<evidence type="ECO:0000313" key="3">
    <source>
        <dbReference type="Proteomes" id="UP001178507"/>
    </source>
</evidence>
<protein>
    <submittedName>
        <fullName evidence="2">Uncharacterized protein</fullName>
    </submittedName>
</protein>
<organism evidence="2 3">
    <name type="scientific">Effrenium voratum</name>
    <dbReference type="NCBI Taxonomy" id="2562239"/>
    <lineage>
        <taxon>Eukaryota</taxon>
        <taxon>Sar</taxon>
        <taxon>Alveolata</taxon>
        <taxon>Dinophyceae</taxon>
        <taxon>Suessiales</taxon>
        <taxon>Symbiodiniaceae</taxon>
        <taxon>Effrenium</taxon>
    </lineage>
</organism>
<keyword evidence="3" id="KW-1185">Reference proteome</keyword>
<dbReference type="EMBL" id="CAUJNA010000464">
    <property type="protein sequence ID" value="CAJ1377458.1"/>
    <property type="molecule type" value="Genomic_DNA"/>
</dbReference>
<feature type="region of interest" description="Disordered" evidence="1">
    <location>
        <begin position="1"/>
        <end position="21"/>
    </location>
</feature>
<name>A0AA36MRI1_9DINO</name>
<sequence length="248" mass="27155">MVPRLDGTHAPKTPRKSSDELGSSLRAAVSALLLRSPEEKSGDSVHVVQLSVDAVIPAVHKLDTPAFVGSPKAGGKAVPRWLRERLLDPGFSNLSPKSGQPGPGNEELQVYQDGIVDLIAGLHLTHVTANQEYADVFCKLMPDLATLQLEHCGDVMAEFPLGGVLKIYRIVKAIDQAQAQGLADRNRTSFPFQMLDAEHIVVIQFPRRKLAFVFADPVVAQRFLLTLEVLIGHVQEEHAKPKRVQPLF</sequence>
<dbReference type="Proteomes" id="UP001178507">
    <property type="component" value="Unassembled WGS sequence"/>
</dbReference>
<evidence type="ECO:0000256" key="1">
    <source>
        <dbReference type="SAM" id="MobiDB-lite"/>
    </source>
</evidence>